<evidence type="ECO:0000256" key="1">
    <source>
        <dbReference type="SAM" id="SignalP"/>
    </source>
</evidence>
<evidence type="ECO:0000313" key="3">
    <source>
        <dbReference type="Proteomes" id="UP000712600"/>
    </source>
</evidence>
<evidence type="ECO:0000313" key="2">
    <source>
        <dbReference type="EMBL" id="KAF3527036.1"/>
    </source>
</evidence>
<dbReference type="AlphaFoldDB" id="A0A8S9Q8J8"/>
<keyword evidence="1" id="KW-0732">Signal</keyword>
<dbReference type="Proteomes" id="UP000712600">
    <property type="component" value="Unassembled WGS sequence"/>
</dbReference>
<name>A0A8S9Q8J8_BRACR</name>
<accession>A0A8S9Q8J8</accession>
<gene>
    <name evidence="2" type="ORF">F2Q69_00048377</name>
</gene>
<feature type="signal peptide" evidence="1">
    <location>
        <begin position="1"/>
        <end position="23"/>
    </location>
</feature>
<sequence length="111" mass="12225">MQLNVFSLFYCVEVFLDVGVATSVEIIFFPPFYPELSEKRIWHVLKMQGQLKMPGADPGNAHVNDKVVEGVVFGFVVGWIGTVWIEGPVYEGSLVVETVAFEVDPSAAAFA</sequence>
<reference evidence="2" key="1">
    <citation type="submission" date="2019-12" db="EMBL/GenBank/DDBJ databases">
        <title>Genome sequencing and annotation of Brassica cretica.</title>
        <authorList>
            <person name="Studholme D.J."/>
            <person name="Sarris P."/>
        </authorList>
    </citation>
    <scope>NUCLEOTIDE SEQUENCE</scope>
    <source>
        <strain evidence="2">PFS-109/04</strain>
        <tissue evidence="2">Leaf</tissue>
    </source>
</reference>
<feature type="chain" id="PRO_5035757239" evidence="1">
    <location>
        <begin position="24"/>
        <end position="111"/>
    </location>
</feature>
<protein>
    <submittedName>
        <fullName evidence="2">Uncharacterized protein</fullName>
    </submittedName>
</protein>
<comment type="caution">
    <text evidence="2">The sequence shown here is derived from an EMBL/GenBank/DDBJ whole genome shotgun (WGS) entry which is preliminary data.</text>
</comment>
<organism evidence="2 3">
    <name type="scientific">Brassica cretica</name>
    <name type="common">Mustard</name>
    <dbReference type="NCBI Taxonomy" id="69181"/>
    <lineage>
        <taxon>Eukaryota</taxon>
        <taxon>Viridiplantae</taxon>
        <taxon>Streptophyta</taxon>
        <taxon>Embryophyta</taxon>
        <taxon>Tracheophyta</taxon>
        <taxon>Spermatophyta</taxon>
        <taxon>Magnoliopsida</taxon>
        <taxon>eudicotyledons</taxon>
        <taxon>Gunneridae</taxon>
        <taxon>Pentapetalae</taxon>
        <taxon>rosids</taxon>
        <taxon>malvids</taxon>
        <taxon>Brassicales</taxon>
        <taxon>Brassicaceae</taxon>
        <taxon>Brassiceae</taxon>
        <taxon>Brassica</taxon>
    </lineage>
</organism>
<dbReference type="EMBL" id="QGKX02001347">
    <property type="protein sequence ID" value="KAF3527036.1"/>
    <property type="molecule type" value="Genomic_DNA"/>
</dbReference>
<proteinExistence type="predicted"/>